<proteinExistence type="predicted"/>
<evidence type="ECO:0000313" key="1">
    <source>
        <dbReference type="EMBL" id="AIA62076.1"/>
    </source>
</evidence>
<dbReference type="Proteomes" id="UP000168428">
    <property type="component" value="Segment"/>
</dbReference>
<reference evidence="1 2" key="1">
    <citation type="journal article" date="2014" name="Vet. Microbiol.">
        <title>Malignant catarrhal fever in American bison (Bison bison) experimentally infected with alcelaphine herpesvirus 2.</title>
        <authorList>
            <person name="Taus N.S."/>
            <person name="O'Toole D."/>
            <person name="Herndon D.R."/>
            <person name="Cunha C.W."/>
            <person name="Warg J.V."/>
            <person name="Seal B.S."/>
            <person name="Brooking A."/>
            <person name="Li H."/>
        </authorList>
    </citation>
    <scope>NUCLEOTIDE SEQUENCE [LARGE SCALE GENOMIC DNA]</scope>
    <source>
        <strain evidence="1">Topi-AlHV-2</strain>
    </source>
</reference>
<dbReference type="InterPro" id="IPR004996">
    <property type="entry name" value="HSV_HEPA"/>
</dbReference>
<dbReference type="KEGG" id="vg:19735514"/>
<dbReference type="EMBL" id="KF274499">
    <property type="protein sequence ID" value="AIA62076.1"/>
    <property type="molecule type" value="Genomic_DNA"/>
</dbReference>
<name>A0A068AAL0_9GAMA</name>
<keyword evidence="2" id="KW-1185">Reference proteome</keyword>
<protein>
    <submittedName>
        <fullName evidence="1">Orf40</fullName>
    </submittedName>
</protein>
<gene>
    <name evidence="1" type="ORF">ALHV2gp36</name>
</gene>
<dbReference type="OrthoDB" id="9752at10239"/>
<evidence type="ECO:0000313" key="2">
    <source>
        <dbReference type="Proteomes" id="UP000168428"/>
    </source>
</evidence>
<accession>A0A068AAL0</accession>
<dbReference type="Pfam" id="PF03324">
    <property type="entry name" value="Herpes_HEPA"/>
    <property type="match status" value="1"/>
</dbReference>
<dbReference type="GeneID" id="19735514"/>
<dbReference type="RefSeq" id="YP_009044422.1">
    <property type="nucleotide sequence ID" value="NC_024382.1"/>
</dbReference>
<sequence length="467" mass="52656">MLAAVCSVSFLNLWHVKAKTFAVWCVRVIKQKEPVKHTTSSELSGCKPSNLYLVLHELLLSEKNMLPGEQFDFTSTGGNLVSFIRWEMALRAKHPLICTLFKHCGDMETVFWFTVKGIVIKEATIQAIHQQQLRQPCFAYMWCHARPSGDGGSRPLLLDSLEVTIKTKLGTYQYISQETEEAPSGAKAARRESQPKILDIFAPCDYLINIAGSDVSVKLIDVPFDCLVVNDDCRWNPGLRVFLSALYKKIYGSVYGLKPLFLVAEPSDRTFNTSPLLPSFPNIHIEYSPNFKEFSKSITPNSLAAILTTDDCYKVNNYLLECITGVHVPPVPETVKHGTGISWPLGATELNNKLLTGDLPYIHLSSPHVLYIISFRFNTRFARDTLGGDETPKLLTRYSTGASKQGISGWYNYLVFSVMNFCNLYNIQWISFHHMKFYLASHAQGEVCTVFFEQFHLKPQTPACKIV</sequence>
<organism evidence="1 2">
    <name type="scientific">Alcelaphine gammaherpesvirus 2</name>
    <dbReference type="NCBI Taxonomy" id="138184"/>
    <lineage>
        <taxon>Viruses</taxon>
        <taxon>Duplodnaviria</taxon>
        <taxon>Heunggongvirae</taxon>
        <taxon>Peploviricota</taxon>
        <taxon>Herviviricetes</taxon>
        <taxon>Herpesvirales</taxon>
        <taxon>Orthoherpesviridae</taxon>
        <taxon>Gammaherpesvirinae</taxon>
        <taxon>Macavirus</taxon>
        <taxon>Macavirus alcelaphinegamma2</taxon>
    </lineage>
</organism>
<dbReference type="GO" id="GO:0019079">
    <property type="term" value="P:viral genome replication"/>
    <property type="evidence" value="ECO:0007669"/>
    <property type="project" value="InterPro"/>
</dbReference>